<evidence type="ECO:0000313" key="2">
    <source>
        <dbReference type="EMBL" id="KAF1001428.1"/>
    </source>
</evidence>
<keyword evidence="3" id="KW-1185">Reference proteome</keyword>
<dbReference type="GO" id="GO:0051082">
    <property type="term" value="F:unfolded protein binding"/>
    <property type="evidence" value="ECO:0007669"/>
    <property type="project" value="InterPro"/>
</dbReference>
<gene>
    <name evidence="2" type="ORF">AG4045_028130</name>
</gene>
<dbReference type="InterPro" id="IPR018253">
    <property type="entry name" value="DnaJ_domain_CS"/>
</dbReference>
<dbReference type="PANTHER" id="PTHR24078">
    <property type="entry name" value="DNAJ HOMOLOG SUBFAMILY C MEMBER"/>
    <property type="match status" value="1"/>
</dbReference>
<protein>
    <recommendedName>
        <fullName evidence="4">J domain-containing protein</fullName>
    </recommendedName>
</protein>
<dbReference type="GO" id="GO:0005829">
    <property type="term" value="C:cytosol"/>
    <property type="evidence" value="ECO:0007669"/>
    <property type="project" value="TreeGrafter"/>
</dbReference>
<sequence>MEFDDSKFKILSDAFDVLSDPQKRAVYDLELNGDEEGLIAQVPSLGDGSDKYRSNHRSPYGIGLKGQVPPRGVGSDGPNMYRSNRRSPYGIGLKSQVPAQSVGLDWPNMYRFNRWSPYGIGSKGQVPPRGASSDRPNIYSSSGRSTYGVFQEFFGSSWSFGGMEDDMEKGSTLLQLKSYSRVQELDDPQRPARKEEILMIEIKPGWKKGTKITFSEKGDQKP</sequence>
<dbReference type="InterPro" id="IPR036869">
    <property type="entry name" value="J_dom_sf"/>
</dbReference>
<feature type="non-terminal residue" evidence="2">
    <location>
        <position position="222"/>
    </location>
</feature>
<name>A0A6L5B7C1_APIGR</name>
<dbReference type="PROSITE" id="PS00636">
    <property type="entry name" value="DNAJ_1"/>
    <property type="match status" value="1"/>
</dbReference>
<dbReference type="InterPro" id="IPR008971">
    <property type="entry name" value="HSP40/DnaJ_pept-bd"/>
</dbReference>
<proteinExistence type="predicted"/>
<dbReference type="GO" id="GO:0006457">
    <property type="term" value="P:protein folding"/>
    <property type="evidence" value="ECO:0007669"/>
    <property type="project" value="InterPro"/>
</dbReference>
<keyword evidence="1" id="KW-0143">Chaperone</keyword>
<reference evidence="2" key="1">
    <citation type="submission" date="2020-01" db="EMBL/GenBank/DDBJ databases">
        <title>The Celery Genome Sequence Reveals Sequential Paleo-tetraploidization, Resistance Gene Elimination, Karyotype Evolution, and Functional Innovation in Apiales.</title>
        <authorList>
            <person name="Song X."/>
        </authorList>
    </citation>
    <scope>NUCLEOTIDE SEQUENCE</scope>
    <source>
        <tissue evidence="2">Leaf</tissue>
    </source>
</reference>
<dbReference type="Gene3D" id="1.10.287.110">
    <property type="entry name" value="DnaJ domain"/>
    <property type="match status" value="1"/>
</dbReference>
<evidence type="ECO:0000313" key="3">
    <source>
        <dbReference type="Proteomes" id="UP000593563"/>
    </source>
</evidence>
<dbReference type="Gene3D" id="2.60.260.20">
    <property type="entry name" value="Urease metallochaperone UreE, N-terminal domain"/>
    <property type="match status" value="1"/>
</dbReference>
<dbReference type="PANTHER" id="PTHR24078:SF575">
    <property type="entry name" value="DNAJ HEAT SHOCK FAMILY PROTEIN"/>
    <property type="match status" value="1"/>
</dbReference>
<evidence type="ECO:0008006" key="4">
    <source>
        <dbReference type="Google" id="ProtNLM"/>
    </source>
</evidence>
<dbReference type="Proteomes" id="UP000593563">
    <property type="component" value="Unassembled WGS sequence"/>
</dbReference>
<dbReference type="AlphaFoldDB" id="A0A6L5B7C1"/>
<organism evidence="2 3">
    <name type="scientific">Apium graveolens</name>
    <name type="common">Celery</name>
    <dbReference type="NCBI Taxonomy" id="4045"/>
    <lineage>
        <taxon>Eukaryota</taxon>
        <taxon>Viridiplantae</taxon>
        <taxon>Streptophyta</taxon>
        <taxon>Embryophyta</taxon>
        <taxon>Tracheophyta</taxon>
        <taxon>Spermatophyta</taxon>
        <taxon>Magnoliopsida</taxon>
        <taxon>eudicotyledons</taxon>
        <taxon>Gunneridae</taxon>
        <taxon>Pentapetalae</taxon>
        <taxon>asterids</taxon>
        <taxon>campanulids</taxon>
        <taxon>Apiales</taxon>
        <taxon>Apiaceae</taxon>
        <taxon>Apioideae</taxon>
        <taxon>apioid superclade</taxon>
        <taxon>Apieae</taxon>
        <taxon>Apium</taxon>
    </lineage>
</organism>
<dbReference type="GO" id="GO:0051087">
    <property type="term" value="F:protein-folding chaperone binding"/>
    <property type="evidence" value="ECO:0007669"/>
    <property type="project" value="TreeGrafter"/>
</dbReference>
<dbReference type="EMBL" id="WRXP01004492">
    <property type="protein sequence ID" value="KAF1001428.1"/>
    <property type="molecule type" value="Genomic_DNA"/>
</dbReference>
<comment type="caution">
    <text evidence="2">The sequence shown here is derived from an EMBL/GenBank/DDBJ whole genome shotgun (WGS) entry which is preliminary data.</text>
</comment>
<accession>A0A6L5B7C1</accession>
<dbReference type="SUPFAM" id="SSF49493">
    <property type="entry name" value="HSP40/DnaJ peptide-binding domain"/>
    <property type="match status" value="1"/>
</dbReference>
<dbReference type="InterPro" id="IPR051339">
    <property type="entry name" value="DnaJ_subfamily_B"/>
</dbReference>
<dbReference type="SUPFAM" id="SSF46565">
    <property type="entry name" value="Chaperone J-domain"/>
    <property type="match status" value="1"/>
</dbReference>
<evidence type="ECO:0000256" key="1">
    <source>
        <dbReference type="ARBA" id="ARBA00023186"/>
    </source>
</evidence>